<dbReference type="PANTHER" id="PTHR42928">
    <property type="entry name" value="TRICARBOXYLATE-BINDING PROTEIN"/>
    <property type="match status" value="1"/>
</dbReference>
<name>A0ABS7AAM9_9PROT</name>
<dbReference type="Gene3D" id="3.40.190.150">
    <property type="entry name" value="Bordetella uptake gene, domain 1"/>
    <property type="match status" value="1"/>
</dbReference>
<accession>A0ABS7AAM9</accession>
<sequence length="347" mass="35362">MPGSRRPHARWRGAPAAASPHQVGRRAVLATGGALAAPGVRAQGGAWPQRSITIIVPAAPGGTLDALARFFAQAMTPALGRTVVVENVGGAGGLIGMQRVTRADPDGYAIVFGNMGVMAAFVALHPTSGYDPRRDLAPVAMAAYVPMVIAASPQSGVRSLAGLLDRIRERGEGVTFGTAGLGTTSHLAPALLLHLTGLRATLVAYRGAGPAMNDLASGTVDAVIDQTVTMIPAHRGGTAVALAVSGSQRAPQLPDVPTFAEGGVPAFDLVVWNAFAAPRGTPEPIVQRLAGAVDAALADAELQRRLGELAASAPAREERGPGPLGQRITADAARWIAVVEAAGLARQ</sequence>
<keyword evidence="4" id="KW-1185">Reference proteome</keyword>
<evidence type="ECO:0000256" key="1">
    <source>
        <dbReference type="ARBA" id="ARBA00006987"/>
    </source>
</evidence>
<dbReference type="PANTHER" id="PTHR42928:SF5">
    <property type="entry name" value="BLR1237 PROTEIN"/>
    <property type="match status" value="1"/>
</dbReference>
<protein>
    <submittedName>
        <fullName evidence="3">Tripartite tricarboxylate transporter substrate binding protein</fullName>
    </submittedName>
</protein>
<dbReference type="Gene3D" id="3.40.190.10">
    <property type="entry name" value="Periplasmic binding protein-like II"/>
    <property type="match status" value="1"/>
</dbReference>
<proteinExistence type="inferred from homology"/>
<organism evidence="3 4">
    <name type="scientific">Roseomonas alba</name>
    <dbReference type="NCBI Taxonomy" id="2846776"/>
    <lineage>
        <taxon>Bacteria</taxon>
        <taxon>Pseudomonadati</taxon>
        <taxon>Pseudomonadota</taxon>
        <taxon>Alphaproteobacteria</taxon>
        <taxon>Acetobacterales</taxon>
        <taxon>Roseomonadaceae</taxon>
        <taxon>Roseomonas</taxon>
    </lineage>
</organism>
<evidence type="ECO:0000313" key="3">
    <source>
        <dbReference type="EMBL" id="MBW6399359.1"/>
    </source>
</evidence>
<dbReference type="InterPro" id="IPR042100">
    <property type="entry name" value="Bug_dom1"/>
</dbReference>
<dbReference type="EMBL" id="JAHYBZ010000005">
    <property type="protein sequence ID" value="MBW6399359.1"/>
    <property type="molecule type" value="Genomic_DNA"/>
</dbReference>
<reference evidence="3 4" key="1">
    <citation type="submission" date="2021-07" db="EMBL/GenBank/DDBJ databases">
        <authorList>
            <person name="So Y."/>
        </authorList>
    </citation>
    <scope>NUCLEOTIDE SEQUENCE [LARGE SCALE GENOMIC DNA]</scope>
    <source>
        <strain evidence="3 4">HJA6</strain>
    </source>
</reference>
<comment type="caution">
    <text evidence="3">The sequence shown here is derived from an EMBL/GenBank/DDBJ whole genome shotgun (WGS) entry which is preliminary data.</text>
</comment>
<feature type="compositionally biased region" description="Basic residues" evidence="2">
    <location>
        <begin position="1"/>
        <end position="11"/>
    </location>
</feature>
<feature type="region of interest" description="Disordered" evidence="2">
    <location>
        <begin position="1"/>
        <end position="23"/>
    </location>
</feature>
<evidence type="ECO:0000313" key="4">
    <source>
        <dbReference type="Proteomes" id="UP001196565"/>
    </source>
</evidence>
<evidence type="ECO:0000256" key="2">
    <source>
        <dbReference type="SAM" id="MobiDB-lite"/>
    </source>
</evidence>
<dbReference type="PIRSF" id="PIRSF017082">
    <property type="entry name" value="YflP"/>
    <property type="match status" value="1"/>
</dbReference>
<dbReference type="RefSeq" id="WP_219763966.1">
    <property type="nucleotide sequence ID" value="NZ_JAHYBZ010000005.1"/>
</dbReference>
<dbReference type="InterPro" id="IPR005064">
    <property type="entry name" value="BUG"/>
</dbReference>
<dbReference type="CDD" id="cd07012">
    <property type="entry name" value="PBP2_Bug_TTT"/>
    <property type="match status" value="1"/>
</dbReference>
<comment type="similarity">
    <text evidence="1">Belongs to the UPF0065 (bug) family.</text>
</comment>
<dbReference type="Pfam" id="PF03401">
    <property type="entry name" value="TctC"/>
    <property type="match status" value="1"/>
</dbReference>
<gene>
    <name evidence="3" type="ORF">KPL78_15985</name>
</gene>
<dbReference type="SUPFAM" id="SSF53850">
    <property type="entry name" value="Periplasmic binding protein-like II"/>
    <property type="match status" value="1"/>
</dbReference>
<dbReference type="Proteomes" id="UP001196565">
    <property type="component" value="Unassembled WGS sequence"/>
</dbReference>